<comment type="caution">
    <text evidence="3">The sequence shown here is derived from an EMBL/GenBank/DDBJ whole genome shotgun (WGS) entry which is preliminary data.</text>
</comment>
<dbReference type="Pfam" id="PF13400">
    <property type="entry name" value="Tad"/>
    <property type="match status" value="1"/>
</dbReference>
<evidence type="ECO:0000259" key="2">
    <source>
        <dbReference type="Pfam" id="PF13400"/>
    </source>
</evidence>
<gene>
    <name evidence="3" type="ORF">ENW50_00985</name>
</gene>
<accession>A0A7V5CSJ2</accession>
<sequence length="619" mass="63309">MCWCNPAMSMCLTSACRGSSRPCRLNRRAWLSTDAHSGVRSMRPESGQAAIVLLALFSVLLLTAAGLAVDVSNLWFHRQSAQAAADAACQAGALDLLDASAGGAPSSGFTPGTGGTCTSTSNASICKYAAFNGFNSAGPSSPSTANTSAWNSVSYSFPSSVAGITAPPTSMTSTPYLQVTVTESVETFLIQLVHGFHYSQVKATSICGLAEVMEPAPVLVLDPTASGSFYYSGGASLNIIGGPTRALQVDSNSSSAVVCAPSGVINTSLGGPKYTGSDVGITGDEPLNTNGCQNSGGYVGFNPGTTGSWNPNVLPVGDPYSGVAAPASVMSITPATYTATKNSDYAAGTYYRWVGYHVDGCPDPSAPAYDNGIPTNCAEFAPGYYPNGITLPNDYSTIIFLPGIYYINGTLSVKNNDVRMGLPCWSSYSSGYSSAACSPVSAAQGWNYSQGQGVMFYFSSGTYAGSGGSGDSGLDTVPSTMLTCDGSSPPSELNMPSSLNDDDLLWAPCTQNGTYYDSGGDTTDAAGNPGVRGILIFQAHDDTASPNFSGSAGLAFAGSLYFHSSSYGDVLKLSGGTSTGTFIVGDIVTDQISLSGSGAINLALPSTPSIPTLKVAAFQ</sequence>
<proteinExistence type="predicted"/>
<reference evidence="3" key="1">
    <citation type="journal article" date="2020" name="mSystems">
        <title>Genome- and Community-Level Interaction Insights into Carbon Utilization and Element Cycling Functions of Hydrothermarchaeota in Hydrothermal Sediment.</title>
        <authorList>
            <person name="Zhou Z."/>
            <person name="Liu Y."/>
            <person name="Xu W."/>
            <person name="Pan J."/>
            <person name="Luo Z.H."/>
            <person name="Li M."/>
        </authorList>
    </citation>
    <scope>NUCLEOTIDE SEQUENCE [LARGE SCALE GENOMIC DNA]</scope>
    <source>
        <strain evidence="3">SpSt-855</strain>
    </source>
</reference>
<feature type="domain" description="Putative Flp pilus-assembly TadG-like N-terminal" evidence="2">
    <location>
        <begin position="47"/>
        <end position="93"/>
    </location>
</feature>
<evidence type="ECO:0000313" key="3">
    <source>
        <dbReference type="EMBL" id="HGY93255.1"/>
    </source>
</evidence>
<keyword evidence="1" id="KW-0812">Transmembrane</keyword>
<protein>
    <recommendedName>
        <fullName evidence="2">Putative Flp pilus-assembly TadG-like N-terminal domain-containing protein</fullName>
    </recommendedName>
</protein>
<name>A0A7V5CSJ2_9BACT</name>
<dbReference type="AlphaFoldDB" id="A0A7V5CSJ2"/>
<organism evidence="3">
    <name type="scientific">Acidobacterium capsulatum</name>
    <dbReference type="NCBI Taxonomy" id="33075"/>
    <lineage>
        <taxon>Bacteria</taxon>
        <taxon>Pseudomonadati</taxon>
        <taxon>Acidobacteriota</taxon>
        <taxon>Terriglobia</taxon>
        <taxon>Terriglobales</taxon>
        <taxon>Acidobacteriaceae</taxon>
        <taxon>Acidobacterium</taxon>
    </lineage>
</organism>
<evidence type="ECO:0000256" key="1">
    <source>
        <dbReference type="SAM" id="Phobius"/>
    </source>
</evidence>
<dbReference type="EMBL" id="DTKL01000010">
    <property type="protein sequence ID" value="HGY93255.1"/>
    <property type="molecule type" value="Genomic_DNA"/>
</dbReference>
<keyword evidence="1" id="KW-1133">Transmembrane helix</keyword>
<keyword evidence="1" id="KW-0472">Membrane</keyword>
<feature type="transmembrane region" description="Helical" evidence="1">
    <location>
        <begin position="49"/>
        <end position="69"/>
    </location>
</feature>
<dbReference type="InterPro" id="IPR028087">
    <property type="entry name" value="Tad_N"/>
</dbReference>